<reference evidence="2" key="1">
    <citation type="journal article" date="2023" name="Nat. Plants">
        <title>Single-cell RNA sequencing provides a high-resolution roadmap for understanding the multicellular compartmentation of specialized metabolism.</title>
        <authorList>
            <person name="Sun S."/>
            <person name="Shen X."/>
            <person name="Li Y."/>
            <person name="Li Y."/>
            <person name="Wang S."/>
            <person name="Li R."/>
            <person name="Zhang H."/>
            <person name="Shen G."/>
            <person name="Guo B."/>
            <person name="Wei J."/>
            <person name="Xu J."/>
            <person name="St-Pierre B."/>
            <person name="Chen S."/>
            <person name="Sun C."/>
        </authorList>
    </citation>
    <scope>NUCLEOTIDE SEQUENCE [LARGE SCALE GENOMIC DNA]</scope>
</reference>
<gene>
    <name evidence="1" type="ORF">M9H77_14846</name>
</gene>
<name>A0ACC0BP92_CATRO</name>
<comment type="caution">
    <text evidence="1">The sequence shown here is derived from an EMBL/GenBank/DDBJ whole genome shotgun (WGS) entry which is preliminary data.</text>
</comment>
<organism evidence="1 2">
    <name type="scientific">Catharanthus roseus</name>
    <name type="common">Madagascar periwinkle</name>
    <name type="synonym">Vinca rosea</name>
    <dbReference type="NCBI Taxonomy" id="4058"/>
    <lineage>
        <taxon>Eukaryota</taxon>
        <taxon>Viridiplantae</taxon>
        <taxon>Streptophyta</taxon>
        <taxon>Embryophyta</taxon>
        <taxon>Tracheophyta</taxon>
        <taxon>Spermatophyta</taxon>
        <taxon>Magnoliopsida</taxon>
        <taxon>eudicotyledons</taxon>
        <taxon>Gunneridae</taxon>
        <taxon>Pentapetalae</taxon>
        <taxon>asterids</taxon>
        <taxon>lamiids</taxon>
        <taxon>Gentianales</taxon>
        <taxon>Apocynaceae</taxon>
        <taxon>Rauvolfioideae</taxon>
        <taxon>Vinceae</taxon>
        <taxon>Catharanthinae</taxon>
        <taxon>Catharanthus</taxon>
    </lineage>
</organism>
<protein>
    <submittedName>
        <fullName evidence="1">Uncharacterized protein</fullName>
    </submittedName>
</protein>
<evidence type="ECO:0000313" key="2">
    <source>
        <dbReference type="Proteomes" id="UP001060085"/>
    </source>
</evidence>
<dbReference type="EMBL" id="CM044703">
    <property type="protein sequence ID" value="KAI5674482.1"/>
    <property type="molecule type" value="Genomic_DNA"/>
</dbReference>
<sequence>MAGLEELKKKLVPLFDAEKGFSSDSALDPSDSYMLSDGGTVNLLSQSYGVYNINELGLQKRPSWPVEDAADSSEKNFRCASHEMRIFGAIGSGASSVVQRAIHIPTHRIIALKKINIFEKEKRQQLLNEIKTLCEAPFHQGLVEFYGAFYSPDSGQISIALEFMDGGSLADIIRVHKCIPEPILSLLVRNLLHGLRYLHGVRHLVHRDIKPANLLINLKGEPKISDFGISAGLENSIAMCATFVGTVTYMSPERIRNDSYSYPADIWSLGLALFECGTGDFPYRANEGPVNLMLQILEDPSPSPSKRDFSPEFCSFVDACLQKNAEARPTAEQVKLEWLLSHPFITKYEDVDVDLGAFVRNIFDPLQRMKDLADMLTIHYYLLFDGHDDLWQHTRTLYNEYSILSFSGKEYVGQSDIFSRLSNIRSTLAGEWPPEKLVHVVEKIQCRAYGGDGVAIRVSGSFIVGNQFLVCGEGVQVEGLPNFKDLSIDIPSKRMGSFQEQFIIEPAGNVIGCYIIAKQELYIVQ</sequence>
<evidence type="ECO:0000313" key="1">
    <source>
        <dbReference type="EMBL" id="KAI5674482.1"/>
    </source>
</evidence>
<proteinExistence type="predicted"/>
<dbReference type="Proteomes" id="UP001060085">
    <property type="component" value="Linkage Group LG03"/>
</dbReference>
<accession>A0ACC0BP92</accession>
<keyword evidence="2" id="KW-1185">Reference proteome</keyword>